<keyword evidence="3" id="KW-1185">Reference proteome</keyword>
<name>A0A4D6KNK5_VIGUN</name>
<protein>
    <submittedName>
        <fullName evidence="2">Uncharacterized protein</fullName>
    </submittedName>
</protein>
<evidence type="ECO:0000256" key="1">
    <source>
        <dbReference type="SAM" id="SignalP"/>
    </source>
</evidence>
<dbReference type="EMBL" id="CP039345">
    <property type="protein sequence ID" value="QCD79248.1"/>
    <property type="molecule type" value="Genomic_DNA"/>
</dbReference>
<dbReference type="AlphaFoldDB" id="A0A4D6KNK5"/>
<feature type="chain" id="PRO_5020021259" evidence="1">
    <location>
        <begin position="28"/>
        <end position="101"/>
    </location>
</feature>
<gene>
    <name evidence="2" type="ORF">DEO72_LG1g2887</name>
</gene>
<proteinExistence type="predicted"/>
<sequence length="101" mass="11269">MMKSNRVAILGMIILGFVLLSIEPSTSESNIFDPCHIRCVNLCHRNFEQCFDECVRRCPPSAHNCIAKCGVKKTDTVTIDGRAEVTDVVHSCLQNCLNLED</sequence>
<organism evidence="2 3">
    <name type="scientific">Vigna unguiculata</name>
    <name type="common">Cowpea</name>
    <dbReference type="NCBI Taxonomy" id="3917"/>
    <lineage>
        <taxon>Eukaryota</taxon>
        <taxon>Viridiplantae</taxon>
        <taxon>Streptophyta</taxon>
        <taxon>Embryophyta</taxon>
        <taxon>Tracheophyta</taxon>
        <taxon>Spermatophyta</taxon>
        <taxon>Magnoliopsida</taxon>
        <taxon>eudicotyledons</taxon>
        <taxon>Gunneridae</taxon>
        <taxon>Pentapetalae</taxon>
        <taxon>rosids</taxon>
        <taxon>fabids</taxon>
        <taxon>Fabales</taxon>
        <taxon>Fabaceae</taxon>
        <taxon>Papilionoideae</taxon>
        <taxon>50 kb inversion clade</taxon>
        <taxon>NPAAA clade</taxon>
        <taxon>indigoferoid/millettioid clade</taxon>
        <taxon>Phaseoleae</taxon>
        <taxon>Vigna</taxon>
    </lineage>
</organism>
<dbReference type="Gramene" id="Vigun06g023150.1.v1.2">
    <property type="protein sequence ID" value="Vigun06g023150.1.v1.2"/>
    <property type="gene ID" value="Vigun06g023150.v1.2"/>
</dbReference>
<evidence type="ECO:0000313" key="2">
    <source>
        <dbReference type="EMBL" id="QCD79248.1"/>
    </source>
</evidence>
<dbReference type="Proteomes" id="UP000501690">
    <property type="component" value="Linkage Group LG1"/>
</dbReference>
<feature type="signal peptide" evidence="1">
    <location>
        <begin position="1"/>
        <end position="27"/>
    </location>
</feature>
<evidence type="ECO:0000313" key="3">
    <source>
        <dbReference type="Proteomes" id="UP000501690"/>
    </source>
</evidence>
<accession>A0A4D6KNK5</accession>
<keyword evidence="1" id="KW-0732">Signal</keyword>
<reference evidence="2 3" key="1">
    <citation type="submission" date="2019-04" db="EMBL/GenBank/DDBJ databases">
        <title>An improved genome assembly and genetic linkage map for asparagus bean, Vigna unguiculata ssp. sesquipedialis.</title>
        <authorList>
            <person name="Xia Q."/>
            <person name="Zhang R."/>
            <person name="Dong Y."/>
        </authorList>
    </citation>
    <scope>NUCLEOTIDE SEQUENCE [LARGE SCALE GENOMIC DNA]</scope>
    <source>
        <tissue evidence="2">Leaf</tissue>
    </source>
</reference>